<name>A0A1A7R8Z2_9GAMM</name>
<dbReference type="InterPro" id="IPR027417">
    <property type="entry name" value="P-loop_NTPase"/>
</dbReference>
<dbReference type="SUPFAM" id="SSF52540">
    <property type="entry name" value="P-loop containing nucleoside triphosphate hydrolases"/>
    <property type="match status" value="1"/>
</dbReference>
<evidence type="ECO:0000256" key="3">
    <source>
        <dbReference type="ARBA" id="ARBA00022801"/>
    </source>
</evidence>
<keyword evidence="5" id="KW-0472">Membrane</keyword>
<keyword evidence="4" id="KW-0342">GTP-binding</keyword>
<sequence>MNYIEIKHNPFSIETQFFVNGQEVLGNNILSHLKQRRLQLWVDQLPKLLYDFFNQDSNIEISFIGLESDYIDLKEEIEKANLEHRTNFKLTPYFPVESVDIRLEKIKGMIEFAKKNPKFFSYLQNNSKVSDALNEAFNNDFDAYVVATMSSGKSTFINAMLGTDLLPARNEATTATIAKIYDTKSDTYYGNRYNSDGEILEENIILNSEVLNSWNDQKDTHTINITGPIYGMKKRDNVRLVLTDTPGPNNSRDESHARLTMSFIQDSQRSPLILYILNATQLGINDDKNLLELVAKEIKKGGKQAKDRFIFIVNKCDEFDLEKESLEKALDNVRAYLIENGIQDPLVYPISAFATRLMRNDEQQLTRRERSKKNDYIDQFLEDEYNFIKYMPLTSKVAHKVENLKLIDDDELNTALKNSGIPAVEMMIDEYIEKYNLPHRLNRAKEALDTAIGLALNEEQMNAALEQDEKELENILASIKHLEAKRAKGFETASYKAKLKERKNHVPETIQSKIKSLRRGIEDKWSSITNTMQGDVSIDQANDKLEKLEDDLKFKFNEVINELDNAYLAMQKNIHKELNTEYQKYISDIFEDVKDLKIPVLSGLESKFKNFDIAVTKTTRNEIKSRTVVVGQREVKTSKWYNPFSWGNKKIVDVTEEREFISLKTAWDKRGAEIRTQFNNLIQQGTTHITEGGNKIIDMYTEFLTQEFDKKFEQIIKEIKGKIQDKDLRIKAIDQAKSELVWIEKMRQDLDDILKI</sequence>
<keyword evidence="9" id="KW-1185">Reference proteome</keyword>
<evidence type="ECO:0000313" key="8">
    <source>
        <dbReference type="EMBL" id="OBX27958.1"/>
    </source>
</evidence>
<keyword evidence="2" id="KW-0547">Nucleotide-binding</keyword>
<evidence type="ECO:0000256" key="1">
    <source>
        <dbReference type="ARBA" id="ARBA00004370"/>
    </source>
</evidence>
<dbReference type="AlphaFoldDB" id="A0A1A7R8Z2"/>
<dbReference type="Pfam" id="PF00350">
    <property type="entry name" value="Dynamin_N"/>
    <property type="match status" value="1"/>
</dbReference>
<accession>A0A1A7R8Z2</accession>
<dbReference type="GO" id="GO:0016020">
    <property type="term" value="C:membrane"/>
    <property type="evidence" value="ECO:0007669"/>
    <property type="project" value="UniProtKB-SubCell"/>
</dbReference>
<dbReference type="InterPro" id="IPR027094">
    <property type="entry name" value="Mitofusin_fam"/>
</dbReference>
<dbReference type="GO" id="GO:0005525">
    <property type="term" value="F:GTP binding"/>
    <property type="evidence" value="ECO:0007669"/>
    <property type="project" value="UniProtKB-KW"/>
</dbReference>
<dbReference type="EMBL" id="LZDS01000027">
    <property type="protein sequence ID" value="OBX27958.1"/>
    <property type="molecule type" value="Genomic_DNA"/>
</dbReference>
<proteinExistence type="predicted"/>
<dbReference type="GO" id="GO:0008053">
    <property type="term" value="P:mitochondrial fusion"/>
    <property type="evidence" value="ECO:0007669"/>
    <property type="project" value="TreeGrafter"/>
</dbReference>
<keyword evidence="3" id="KW-0378">Hydrolase</keyword>
<dbReference type="Proteomes" id="UP000185753">
    <property type="component" value="Unassembled WGS sequence"/>
</dbReference>
<evidence type="ECO:0000256" key="5">
    <source>
        <dbReference type="ARBA" id="ARBA00023136"/>
    </source>
</evidence>
<comment type="caution">
    <text evidence="8">The sequence shown here is derived from an EMBL/GenBank/DDBJ whole genome shotgun (WGS) entry which is preliminary data.</text>
</comment>
<feature type="domain" description="Dynamin N-terminal" evidence="7">
    <location>
        <begin position="145"/>
        <end position="315"/>
    </location>
</feature>
<dbReference type="InterPro" id="IPR045063">
    <property type="entry name" value="Dynamin_N"/>
</dbReference>
<comment type="subcellular location">
    <subcellularLocation>
        <location evidence="1">Membrane</location>
    </subcellularLocation>
</comment>
<keyword evidence="6" id="KW-0175">Coiled coil</keyword>
<gene>
    <name evidence="8" type="ORF">A9J31_07475</name>
</gene>
<dbReference type="OrthoDB" id="9816479at2"/>
<dbReference type="Gene3D" id="3.40.50.300">
    <property type="entry name" value="P-loop containing nucleotide triphosphate hydrolases"/>
    <property type="match status" value="1"/>
</dbReference>
<organism evidence="8 9">
    <name type="scientific">Acinetobacter gandensis</name>
    <dbReference type="NCBI Taxonomy" id="1443941"/>
    <lineage>
        <taxon>Bacteria</taxon>
        <taxon>Pseudomonadati</taxon>
        <taxon>Pseudomonadota</taxon>
        <taxon>Gammaproteobacteria</taxon>
        <taxon>Moraxellales</taxon>
        <taxon>Moraxellaceae</taxon>
        <taxon>Acinetobacter</taxon>
    </lineage>
</organism>
<evidence type="ECO:0000313" key="9">
    <source>
        <dbReference type="Proteomes" id="UP000185753"/>
    </source>
</evidence>
<reference evidence="9" key="1">
    <citation type="submission" date="2016-06" db="EMBL/GenBank/DDBJ databases">
        <authorList>
            <person name="Radolfova-Krizova L."/>
            <person name="Nemec A."/>
        </authorList>
    </citation>
    <scope>NUCLEOTIDE SEQUENCE [LARGE SCALE GENOMIC DNA]</scope>
    <source>
        <strain evidence="9">ANC 4275</strain>
    </source>
</reference>
<dbReference type="RefSeq" id="WP_067765975.1">
    <property type="nucleotide sequence ID" value="NZ_LZDS01000027.1"/>
</dbReference>
<dbReference type="GO" id="GO:0003924">
    <property type="term" value="F:GTPase activity"/>
    <property type="evidence" value="ECO:0007669"/>
    <property type="project" value="InterPro"/>
</dbReference>
<evidence type="ECO:0000256" key="4">
    <source>
        <dbReference type="ARBA" id="ARBA00023134"/>
    </source>
</evidence>
<evidence type="ECO:0000256" key="2">
    <source>
        <dbReference type="ARBA" id="ARBA00022741"/>
    </source>
</evidence>
<feature type="coiled-coil region" evidence="6">
    <location>
        <begin position="455"/>
        <end position="485"/>
    </location>
</feature>
<dbReference type="PANTHER" id="PTHR10465">
    <property type="entry name" value="TRANSMEMBRANE GTPASE FZO1"/>
    <property type="match status" value="1"/>
</dbReference>
<dbReference type="STRING" id="1443941.A9J31_07475"/>
<protein>
    <recommendedName>
        <fullName evidence="7">Dynamin N-terminal domain-containing protein</fullName>
    </recommendedName>
</protein>
<evidence type="ECO:0000259" key="7">
    <source>
        <dbReference type="Pfam" id="PF00350"/>
    </source>
</evidence>
<dbReference type="PANTHER" id="PTHR10465:SF0">
    <property type="entry name" value="SARCALUMENIN"/>
    <property type="match status" value="1"/>
</dbReference>
<evidence type="ECO:0000256" key="6">
    <source>
        <dbReference type="SAM" id="Coils"/>
    </source>
</evidence>